<keyword evidence="4" id="KW-1133">Transmembrane helix</keyword>
<gene>
    <name evidence="7" type="ORF">C9374_013824</name>
</gene>
<dbReference type="PANTHER" id="PTHR48051:SF1">
    <property type="entry name" value="RAS SUPPRESSOR PROTEIN 1"/>
    <property type="match status" value="1"/>
</dbReference>
<dbReference type="PROSITE" id="PS51450">
    <property type="entry name" value="LRR"/>
    <property type="match status" value="2"/>
</dbReference>
<dbReference type="Proteomes" id="UP000816034">
    <property type="component" value="Unassembled WGS sequence"/>
</dbReference>
<dbReference type="Gene3D" id="3.90.420.10">
    <property type="entry name" value="Oxidoreductase, molybdopterin-binding domain"/>
    <property type="match status" value="1"/>
</dbReference>
<dbReference type="GO" id="GO:0005737">
    <property type="term" value="C:cytoplasm"/>
    <property type="evidence" value="ECO:0007669"/>
    <property type="project" value="TreeGrafter"/>
</dbReference>
<dbReference type="InterPro" id="IPR000572">
    <property type="entry name" value="OxRdtase_Mopterin-bd_dom"/>
</dbReference>
<dbReference type="Gene3D" id="3.80.10.10">
    <property type="entry name" value="Ribonuclease Inhibitor"/>
    <property type="match status" value="1"/>
</dbReference>
<evidence type="ECO:0000313" key="7">
    <source>
        <dbReference type="EMBL" id="KAG2370820.1"/>
    </source>
</evidence>
<evidence type="ECO:0000256" key="2">
    <source>
        <dbReference type="ARBA" id="ARBA00022737"/>
    </source>
</evidence>
<dbReference type="Pfam" id="PF23598">
    <property type="entry name" value="LRR_14"/>
    <property type="match status" value="1"/>
</dbReference>
<evidence type="ECO:0000256" key="4">
    <source>
        <dbReference type="SAM" id="Phobius"/>
    </source>
</evidence>
<accession>A0AA88GDB5</accession>
<dbReference type="PANTHER" id="PTHR48051">
    <property type="match status" value="1"/>
</dbReference>
<dbReference type="EMBL" id="PYSW02000078">
    <property type="protein sequence ID" value="KAG2370820.1"/>
    <property type="molecule type" value="Genomic_DNA"/>
</dbReference>
<dbReference type="InterPro" id="IPR032675">
    <property type="entry name" value="LRR_dom_sf"/>
</dbReference>
<evidence type="ECO:0000259" key="6">
    <source>
        <dbReference type="Pfam" id="PF23598"/>
    </source>
</evidence>
<dbReference type="RefSeq" id="XP_044541684.1">
    <property type="nucleotide sequence ID" value="XM_044689743.1"/>
</dbReference>
<dbReference type="InterPro" id="IPR055414">
    <property type="entry name" value="LRR_R13L4/SHOC2-like"/>
</dbReference>
<evidence type="ECO:0000256" key="1">
    <source>
        <dbReference type="ARBA" id="ARBA00022614"/>
    </source>
</evidence>
<dbReference type="SUPFAM" id="SSF56524">
    <property type="entry name" value="Oxidoreductase molybdopterin-binding domain"/>
    <property type="match status" value="1"/>
</dbReference>
<evidence type="ECO:0000313" key="8">
    <source>
        <dbReference type="Proteomes" id="UP000816034"/>
    </source>
</evidence>
<protein>
    <submittedName>
        <fullName evidence="7">Uncharacterized protein</fullName>
    </submittedName>
</protein>
<dbReference type="InterPro" id="IPR001611">
    <property type="entry name" value="Leu-rich_rpt"/>
</dbReference>
<feature type="domain" description="Oxidoreductase molybdopterin-binding" evidence="5">
    <location>
        <begin position="170"/>
        <end position="315"/>
    </location>
</feature>
<dbReference type="SUPFAM" id="SSF52058">
    <property type="entry name" value="L domain-like"/>
    <property type="match status" value="1"/>
</dbReference>
<keyword evidence="1" id="KW-0433">Leucine-rich repeat</keyword>
<evidence type="ECO:0000256" key="3">
    <source>
        <dbReference type="SAM" id="MobiDB-lite"/>
    </source>
</evidence>
<name>A0AA88GDB5_NAELO</name>
<feature type="compositionally biased region" description="Polar residues" evidence="3">
    <location>
        <begin position="74"/>
        <end position="84"/>
    </location>
</feature>
<evidence type="ECO:0000259" key="5">
    <source>
        <dbReference type="Pfam" id="PF00174"/>
    </source>
</evidence>
<sequence length="573" mass="66531">MIKQNHSKSQSLCIDLSFFIGLSLVTIVVLPLDTHPFFSTVFVIGSLFVFWRVRTRNELQSVDFPSNHVHRQENQQNDKIMTEQNDNHPKRDISMDHVKRPIIPASVTSTTADMIFSKDQESHINKLIRTRERTVKLVGNGNDMDENSDSTLPRGQKLVKKWPILDLGYHPEMDINVWEFEVILGDDLPVKKVLLKDLIQNIEMRNYTNDLHCVTTWSMLNMNMDGLSFQDMVNYLNPNPEWKYLIQYGLDGYSVNVHREDVMHPQSFLALKYNGQPITREHGYVRLMIPNLFGWKGCKFLCGLKFSQHNEMGFWEQRGSHFRGRVKQGERYHHVSGQYESSNEEDSKKTVQEILEKGGSNIMLRQLKLVEIPKELSMDSTFEFISELNLDSNLLEHVHGIKALKSLTRLNLNNNCIREFPIEICFLTNLTELFIMNNQLTTIPPEISSLKTLVALWFDNNQLETLPKEIGELHNLLSISLYRNKLKFLPSELSNLTSLRMLSVADNPDLQNIPDEYYQLKNVNYFGLERCRWGENDEIPENVIQEGAEAILQALEKRYLERHAHLISLNSNN</sequence>
<organism evidence="7 8">
    <name type="scientific">Naegleria lovaniensis</name>
    <name type="common">Amoeba</name>
    <dbReference type="NCBI Taxonomy" id="51637"/>
    <lineage>
        <taxon>Eukaryota</taxon>
        <taxon>Discoba</taxon>
        <taxon>Heterolobosea</taxon>
        <taxon>Tetramitia</taxon>
        <taxon>Eutetramitia</taxon>
        <taxon>Vahlkampfiidae</taxon>
        <taxon>Naegleria</taxon>
    </lineage>
</organism>
<dbReference type="Pfam" id="PF00174">
    <property type="entry name" value="Oxidored_molyb"/>
    <property type="match status" value="1"/>
</dbReference>
<keyword evidence="8" id="KW-1185">Reference proteome</keyword>
<feature type="domain" description="Disease resistance R13L4/SHOC-2-like LRR" evidence="6">
    <location>
        <begin position="380"/>
        <end position="505"/>
    </location>
</feature>
<proteinExistence type="predicted"/>
<dbReference type="SMART" id="SM00369">
    <property type="entry name" value="LRR_TYP"/>
    <property type="match status" value="4"/>
</dbReference>
<reference evidence="7 8" key="1">
    <citation type="journal article" date="2018" name="BMC Genomics">
        <title>The genome of Naegleria lovaniensis, the basis for a comparative approach to unravel pathogenicity factors of the human pathogenic amoeba N. fowleri.</title>
        <authorList>
            <person name="Liechti N."/>
            <person name="Schurch N."/>
            <person name="Bruggmann R."/>
            <person name="Wittwer M."/>
        </authorList>
    </citation>
    <scope>NUCLEOTIDE SEQUENCE [LARGE SCALE GENOMIC DNA]</scope>
    <source>
        <strain evidence="7 8">ATCC 30569</strain>
    </source>
</reference>
<feature type="transmembrane region" description="Helical" evidence="4">
    <location>
        <begin position="12"/>
        <end position="30"/>
    </location>
</feature>
<comment type="caution">
    <text evidence="7">The sequence shown here is derived from an EMBL/GenBank/DDBJ whole genome shotgun (WGS) entry which is preliminary data.</text>
</comment>
<dbReference type="InterPro" id="IPR003591">
    <property type="entry name" value="Leu-rich_rpt_typical-subtyp"/>
</dbReference>
<dbReference type="GeneID" id="68106277"/>
<keyword evidence="4" id="KW-0812">Transmembrane</keyword>
<feature type="region of interest" description="Disordered" evidence="3">
    <location>
        <begin position="68"/>
        <end position="92"/>
    </location>
</feature>
<keyword evidence="4" id="KW-0472">Membrane</keyword>
<dbReference type="InterPro" id="IPR036374">
    <property type="entry name" value="OxRdtase_Mopterin-bd_sf"/>
</dbReference>
<keyword evidence="2" id="KW-0677">Repeat</keyword>
<dbReference type="InterPro" id="IPR050216">
    <property type="entry name" value="LRR_domain-containing"/>
</dbReference>
<dbReference type="AlphaFoldDB" id="A0AA88GDB5"/>